<evidence type="ECO:0000313" key="8">
    <source>
        <dbReference type="Proteomes" id="UP000568050"/>
    </source>
</evidence>
<reference evidence="7 8" key="1">
    <citation type="submission" date="2020-08" db="EMBL/GenBank/DDBJ databases">
        <title>Sequencing the genomes of 1000 actinobacteria strains.</title>
        <authorList>
            <person name="Klenk H.-P."/>
        </authorList>
    </citation>
    <scope>NUCLEOTIDE SEQUENCE [LARGE SCALE GENOMIC DNA]</scope>
    <source>
        <strain evidence="7 8">DSM 23040</strain>
    </source>
</reference>
<evidence type="ECO:0000256" key="1">
    <source>
        <dbReference type="ARBA" id="ARBA00023015"/>
    </source>
</evidence>
<gene>
    <name evidence="7" type="ORF">FHX50_001342</name>
</gene>
<evidence type="ECO:0000256" key="4">
    <source>
        <dbReference type="PROSITE-ProRule" id="PRU00335"/>
    </source>
</evidence>
<feature type="DNA-binding region" description="H-T-H motif" evidence="4">
    <location>
        <begin position="46"/>
        <end position="65"/>
    </location>
</feature>
<keyword evidence="1" id="KW-0805">Transcription regulation</keyword>
<dbReference type="InterPro" id="IPR001647">
    <property type="entry name" value="HTH_TetR"/>
</dbReference>
<protein>
    <submittedName>
        <fullName evidence="7">AcrR family transcriptional regulator</fullName>
    </submittedName>
</protein>
<dbReference type="PROSITE" id="PS01081">
    <property type="entry name" value="HTH_TETR_1"/>
    <property type="match status" value="1"/>
</dbReference>
<dbReference type="GO" id="GO:0003700">
    <property type="term" value="F:DNA-binding transcription factor activity"/>
    <property type="evidence" value="ECO:0007669"/>
    <property type="project" value="TreeGrafter"/>
</dbReference>
<dbReference type="InterPro" id="IPR023772">
    <property type="entry name" value="DNA-bd_HTH_TetR-type_CS"/>
</dbReference>
<dbReference type="Gene3D" id="1.10.357.10">
    <property type="entry name" value="Tetracycline Repressor, domain 2"/>
    <property type="match status" value="1"/>
</dbReference>
<dbReference type="PANTHER" id="PTHR30055">
    <property type="entry name" value="HTH-TYPE TRANSCRIPTIONAL REGULATOR RUTR"/>
    <property type="match status" value="1"/>
</dbReference>
<dbReference type="Proteomes" id="UP000568050">
    <property type="component" value="Unassembled WGS sequence"/>
</dbReference>
<feature type="domain" description="HTH tetR-type" evidence="6">
    <location>
        <begin position="23"/>
        <end position="83"/>
    </location>
</feature>
<dbReference type="EMBL" id="JACHWP010000002">
    <property type="protein sequence ID" value="MBB3023059.1"/>
    <property type="molecule type" value="Genomic_DNA"/>
</dbReference>
<evidence type="ECO:0000259" key="6">
    <source>
        <dbReference type="PROSITE" id="PS50977"/>
    </source>
</evidence>
<dbReference type="SUPFAM" id="SSF46689">
    <property type="entry name" value="Homeodomain-like"/>
    <property type="match status" value="1"/>
</dbReference>
<keyword evidence="8" id="KW-1185">Reference proteome</keyword>
<dbReference type="Pfam" id="PF00440">
    <property type="entry name" value="TetR_N"/>
    <property type="match status" value="1"/>
</dbReference>
<evidence type="ECO:0000256" key="5">
    <source>
        <dbReference type="SAM" id="MobiDB-lite"/>
    </source>
</evidence>
<dbReference type="PROSITE" id="PS50977">
    <property type="entry name" value="HTH_TETR_2"/>
    <property type="match status" value="1"/>
</dbReference>
<comment type="caution">
    <text evidence="7">The sequence shown here is derived from an EMBL/GenBank/DDBJ whole genome shotgun (WGS) entry which is preliminary data.</text>
</comment>
<dbReference type="InterPro" id="IPR050109">
    <property type="entry name" value="HTH-type_TetR-like_transc_reg"/>
</dbReference>
<dbReference type="AlphaFoldDB" id="A0A839QW32"/>
<proteinExistence type="predicted"/>
<evidence type="ECO:0000256" key="2">
    <source>
        <dbReference type="ARBA" id="ARBA00023125"/>
    </source>
</evidence>
<keyword evidence="2 4" id="KW-0238">DNA-binding</keyword>
<accession>A0A839QW32</accession>
<dbReference type="GO" id="GO:0000976">
    <property type="term" value="F:transcription cis-regulatory region binding"/>
    <property type="evidence" value="ECO:0007669"/>
    <property type="project" value="TreeGrafter"/>
</dbReference>
<evidence type="ECO:0000313" key="7">
    <source>
        <dbReference type="EMBL" id="MBB3023059.1"/>
    </source>
</evidence>
<sequence length="217" mass="24228">MDAQNPSADGCRPTPSLRERKKEQARAAMHRAALELTCEHGSTCITVEQIADRAGVSPRTFFNYWHTKEQAILGHDPHRIAHLGTLLRERPGDEAPEDSMIVLSRAYIDTAPNDPELQEMRRAVLKREPALGHLSMDAANEVQWELIQIMHERLLEQSPDLGDDEAWQRSALVVLHAFASIRAAFVTAMRQNVSVAEALESIEAVRAAIIQERGARA</sequence>
<name>A0A839QW32_9MICO</name>
<dbReference type="RefSeq" id="WP_183375838.1">
    <property type="nucleotide sequence ID" value="NZ_CBCSFZ010000001.1"/>
</dbReference>
<organism evidence="7 8">
    <name type="scientific">Helcobacillus massiliensis</name>
    <dbReference type="NCBI Taxonomy" id="521392"/>
    <lineage>
        <taxon>Bacteria</taxon>
        <taxon>Bacillati</taxon>
        <taxon>Actinomycetota</taxon>
        <taxon>Actinomycetes</taxon>
        <taxon>Micrococcales</taxon>
        <taxon>Dermabacteraceae</taxon>
        <taxon>Helcobacillus</taxon>
    </lineage>
</organism>
<dbReference type="PANTHER" id="PTHR30055:SF234">
    <property type="entry name" value="HTH-TYPE TRANSCRIPTIONAL REGULATOR BETI"/>
    <property type="match status" value="1"/>
</dbReference>
<feature type="region of interest" description="Disordered" evidence="5">
    <location>
        <begin position="1"/>
        <end position="21"/>
    </location>
</feature>
<evidence type="ECO:0000256" key="3">
    <source>
        <dbReference type="ARBA" id="ARBA00023163"/>
    </source>
</evidence>
<keyword evidence="3" id="KW-0804">Transcription</keyword>
<dbReference type="InterPro" id="IPR009057">
    <property type="entry name" value="Homeodomain-like_sf"/>
</dbReference>